<keyword evidence="7" id="KW-1005">Bacterial flagellum biogenesis</keyword>
<comment type="caution">
    <text evidence="12">The sequence shown here is derived from an EMBL/GenBank/DDBJ whole genome shotgun (WGS) entry which is preliminary data.</text>
</comment>
<dbReference type="GO" id="GO:0071973">
    <property type="term" value="P:bacterial-type flagellum-dependent cell motility"/>
    <property type="evidence" value="ECO:0007669"/>
    <property type="project" value="InterPro"/>
</dbReference>
<keyword evidence="13" id="KW-1185">Reference proteome</keyword>
<dbReference type="EMBL" id="PYAL01000001">
    <property type="protein sequence ID" value="RXN92544.1"/>
    <property type="molecule type" value="Genomic_DNA"/>
</dbReference>
<evidence type="ECO:0000313" key="12">
    <source>
        <dbReference type="EMBL" id="RXN92544.1"/>
    </source>
</evidence>
<dbReference type="GO" id="GO:0009288">
    <property type="term" value="C:bacterial-type flagellum"/>
    <property type="evidence" value="ECO:0007669"/>
    <property type="project" value="InterPro"/>
</dbReference>
<keyword evidence="12" id="KW-0966">Cell projection</keyword>
<dbReference type="PANTHER" id="PTHR38786">
    <property type="entry name" value="FLAGELLAR FLIJ PROTEIN"/>
    <property type="match status" value="1"/>
</dbReference>
<dbReference type="Pfam" id="PF02050">
    <property type="entry name" value="FliJ"/>
    <property type="match status" value="1"/>
</dbReference>
<dbReference type="InterPro" id="IPR012823">
    <property type="entry name" value="Flagell_FliJ"/>
</dbReference>
<comment type="similarity">
    <text evidence="2">Belongs to the FliJ family.</text>
</comment>
<dbReference type="InterPro" id="IPR052570">
    <property type="entry name" value="FliJ"/>
</dbReference>
<dbReference type="Proteomes" id="UP000290849">
    <property type="component" value="Unassembled WGS sequence"/>
</dbReference>
<dbReference type="OrthoDB" id="6465096at2"/>
<keyword evidence="6" id="KW-0145">Chemotaxis</keyword>
<dbReference type="GO" id="GO:0003774">
    <property type="term" value="F:cytoskeletal motor activity"/>
    <property type="evidence" value="ECO:0007669"/>
    <property type="project" value="InterPro"/>
</dbReference>
<name>A0A4Q1HNF4_9BURK</name>
<evidence type="ECO:0000256" key="9">
    <source>
        <dbReference type="ARBA" id="ARBA00023136"/>
    </source>
</evidence>
<evidence type="ECO:0000256" key="7">
    <source>
        <dbReference type="ARBA" id="ARBA00022795"/>
    </source>
</evidence>
<keyword evidence="9" id="KW-0472">Membrane</keyword>
<dbReference type="PRINTS" id="PR01004">
    <property type="entry name" value="FLGFLIJ"/>
</dbReference>
<dbReference type="GO" id="GO:0044781">
    <property type="term" value="P:bacterial-type flagellum organization"/>
    <property type="evidence" value="ECO:0007669"/>
    <property type="project" value="UniProtKB-KW"/>
</dbReference>
<dbReference type="GO" id="GO:0005886">
    <property type="term" value="C:plasma membrane"/>
    <property type="evidence" value="ECO:0007669"/>
    <property type="project" value="UniProtKB-SubCell"/>
</dbReference>
<dbReference type="Gene3D" id="1.10.287.1700">
    <property type="match status" value="1"/>
</dbReference>
<comment type="subcellular location">
    <subcellularLocation>
        <location evidence="1">Cell membrane</location>
        <topology evidence="1">Peripheral membrane protein</topology>
        <orientation evidence="1">Cytoplasmic side</orientation>
    </subcellularLocation>
</comment>
<evidence type="ECO:0000256" key="11">
    <source>
        <dbReference type="SAM" id="MobiDB-lite"/>
    </source>
</evidence>
<evidence type="ECO:0000256" key="8">
    <source>
        <dbReference type="ARBA" id="ARBA00022927"/>
    </source>
</evidence>
<gene>
    <name evidence="12" type="ORF">C7R54_01955</name>
</gene>
<evidence type="ECO:0000256" key="4">
    <source>
        <dbReference type="ARBA" id="ARBA00022448"/>
    </source>
</evidence>
<dbReference type="InterPro" id="IPR018006">
    <property type="entry name" value="Flag_FliJ_proteobac"/>
</dbReference>
<protein>
    <recommendedName>
        <fullName evidence="3">Flagellar FliJ protein</fullName>
    </recommendedName>
</protein>
<keyword evidence="10" id="KW-1006">Bacterial flagellum protein export</keyword>
<evidence type="ECO:0000256" key="5">
    <source>
        <dbReference type="ARBA" id="ARBA00022475"/>
    </source>
</evidence>
<dbReference type="GO" id="GO:0015031">
    <property type="term" value="P:protein transport"/>
    <property type="evidence" value="ECO:0007669"/>
    <property type="project" value="UniProtKB-KW"/>
</dbReference>
<dbReference type="NCBIfam" id="TIGR02473">
    <property type="entry name" value="flagell_FliJ"/>
    <property type="match status" value="1"/>
</dbReference>
<evidence type="ECO:0000256" key="1">
    <source>
        <dbReference type="ARBA" id="ARBA00004413"/>
    </source>
</evidence>
<dbReference type="RefSeq" id="WP_129148509.1">
    <property type="nucleotide sequence ID" value="NZ_JBHSDO010000006.1"/>
</dbReference>
<evidence type="ECO:0000256" key="3">
    <source>
        <dbReference type="ARBA" id="ARBA00020392"/>
    </source>
</evidence>
<keyword evidence="12" id="KW-0282">Flagellum</keyword>
<dbReference type="AlphaFoldDB" id="A0A4Q1HNF4"/>
<evidence type="ECO:0000256" key="10">
    <source>
        <dbReference type="ARBA" id="ARBA00023225"/>
    </source>
</evidence>
<evidence type="ECO:0000313" key="13">
    <source>
        <dbReference type="Proteomes" id="UP000290849"/>
    </source>
</evidence>
<organism evidence="12 13">
    <name type="scientific">Achromobacter aloeverae</name>
    <dbReference type="NCBI Taxonomy" id="1750518"/>
    <lineage>
        <taxon>Bacteria</taxon>
        <taxon>Pseudomonadati</taxon>
        <taxon>Pseudomonadota</taxon>
        <taxon>Betaproteobacteria</taxon>
        <taxon>Burkholderiales</taxon>
        <taxon>Alcaligenaceae</taxon>
        <taxon>Achromobacter</taxon>
    </lineage>
</organism>
<evidence type="ECO:0000256" key="6">
    <source>
        <dbReference type="ARBA" id="ARBA00022500"/>
    </source>
</evidence>
<keyword evidence="8" id="KW-0653">Protein transport</keyword>
<dbReference type="GO" id="GO:0006935">
    <property type="term" value="P:chemotaxis"/>
    <property type="evidence" value="ECO:0007669"/>
    <property type="project" value="UniProtKB-KW"/>
</dbReference>
<keyword evidence="5" id="KW-1003">Cell membrane</keyword>
<feature type="compositionally biased region" description="Basic and acidic residues" evidence="11">
    <location>
        <begin position="127"/>
        <end position="138"/>
    </location>
</feature>
<dbReference type="PIRSF" id="PIRSF019404">
    <property type="entry name" value="FliJ"/>
    <property type="match status" value="1"/>
</dbReference>
<dbReference type="InterPro" id="IPR053716">
    <property type="entry name" value="Flag_assembly_chemotaxis_eff"/>
</dbReference>
<feature type="region of interest" description="Disordered" evidence="11">
    <location>
        <begin position="127"/>
        <end position="149"/>
    </location>
</feature>
<sequence length="149" mass="16879">MPSKLPLDTLIGLAKDNTEEAARQLGRLHAARNDAERQLAMLQDYRQDYLQRLQHAMVSGMSAADCHNYQRFIGTLDDAIGQQNAVLTQAEDHLAKGKLRWQEEKRKLNSFDALAQRAANVEARAEARREQRANDEYSARLVRGHAGMH</sequence>
<keyword evidence="4" id="KW-0813">Transport</keyword>
<evidence type="ECO:0000256" key="2">
    <source>
        <dbReference type="ARBA" id="ARBA00010004"/>
    </source>
</evidence>
<proteinExistence type="inferred from homology"/>
<keyword evidence="12" id="KW-0969">Cilium</keyword>
<reference evidence="12 13" key="1">
    <citation type="journal article" date="2017" name="Int. J. Syst. Evol. Microbiol.">
        <title>Achromobacter aloeverae sp. nov., isolated from the root of Aloe vera (L.) Burm.f.</title>
        <authorList>
            <person name="Kuncharoen N."/>
            <person name="Muramatsu Y."/>
            <person name="Shibata C."/>
            <person name="Kamakura Y."/>
            <person name="Nakagawa Y."/>
            <person name="Tanasupawat S."/>
        </authorList>
    </citation>
    <scope>NUCLEOTIDE SEQUENCE [LARGE SCALE GENOMIC DNA]</scope>
    <source>
        <strain evidence="12 13">AVA-1</strain>
    </source>
</reference>
<dbReference type="PANTHER" id="PTHR38786:SF1">
    <property type="entry name" value="FLAGELLAR FLIJ PROTEIN"/>
    <property type="match status" value="1"/>
</dbReference>
<accession>A0A4Q1HNF4</accession>